<dbReference type="Pfam" id="PF00106">
    <property type="entry name" value="adh_short"/>
    <property type="match status" value="1"/>
</dbReference>
<dbReference type="PANTHER" id="PTHR44196">
    <property type="entry name" value="DEHYDROGENASE/REDUCTASE SDR FAMILY MEMBER 7B"/>
    <property type="match status" value="1"/>
</dbReference>
<keyword evidence="2" id="KW-0560">Oxidoreductase</keyword>
<evidence type="ECO:0000256" key="3">
    <source>
        <dbReference type="RuleBase" id="RU000363"/>
    </source>
</evidence>
<name>A0A809R9Y7_9PROT</name>
<dbReference type="NCBIfam" id="NF004825">
    <property type="entry name" value="PRK06181.1"/>
    <property type="match status" value="1"/>
</dbReference>
<accession>A0A809R9Y7</accession>
<evidence type="ECO:0000313" key="6">
    <source>
        <dbReference type="Proteomes" id="UP000662914"/>
    </source>
</evidence>
<dbReference type="SUPFAM" id="SSF51735">
    <property type="entry name" value="NAD(P)-binding Rossmann-fold domains"/>
    <property type="match status" value="1"/>
</dbReference>
<feature type="domain" description="Ketoreductase" evidence="4">
    <location>
        <begin position="8"/>
        <end position="204"/>
    </location>
</feature>
<evidence type="ECO:0000259" key="4">
    <source>
        <dbReference type="SMART" id="SM00822"/>
    </source>
</evidence>
<gene>
    <name evidence="5" type="ORF">DSYM_18440</name>
</gene>
<dbReference type="GO" id="GO:0016491">
    <property type="term" value="F:oxidoreductase activity"/>
    <property type="evidence" value="ECO:0007669"/>
    <property type="project" value="UniProtKB-KW"/>
</dbReference>
<organism evidence="5 6">
    <name type="scientific">Candidatus Desulfobacillus denitrificans</name>
    <dbReference type="NCBI Taxonomy" id="2608985"/>
    <lineage>
        <taxon>Bacteria</taxon>
        <taxon>Pseudomonadati</taxon>
        <taxon>Pseudomonadota</taxon>
        <taxon>Betaproteobacteria</taxon>
        <taxon>Candidatus Desulfobacillus</taxon>
    </lineage>
</organism>
<dbReference type="PRINTS" id="PR00081">
    <property type="entry name" value="GDHRDH"/>
</dbReference>
<evidence type="ECO:0000313" key="5">
    <source>
        <dbReference type="EMBL" id="BBO21145.1"/>
    </source>
</evidence>
<evidence type="ECO:0000256" key="2">
    <source>
        <dbReference type="ARBA" id="ARBA00023002"/>
    </source>
</evidence>
<protein>
    <submittedName>
        <fullName evidence="5">Short chain dehydrogenase</fullName>
    </submittedName>
</protein>
<dbReference type="PANTHER" id="PTHR44196:SF1">
    <property type="entry name" value="DEHYDROGENASE_REDUCTASE SDR FAMILY MEMBER 7B"/>
    <property type="match status" value="1"/>
</dbReference>
<dbReference type="Proteomes" id="UP000662914">
    <property type="component" value="Chromosome"/>
</dbReference>
<sequence length="268" mass="28893">MAREFAGRTVVVTGAAGGLGRALCLRFAAAGARVAALDRDDAVLQGLTFPEGTQALRLACDVSREEDCVRAMAEARRAFGGVDVLVNNAGITQRSAFAKTEPEVIRRVMAVNFFGALHCTHAALDDLVARRGMVIAISSVAGFAPLIARTGYAASKHALHGFFDSLRTEVEPLGVKVLLVCPSFISTGIERNALAGDGGPVRHAQSIVGRRAAPEAVAEKIYRAAEAERRLLLPDRVSRLSWWVSRLAPRFYERQMVKKLGKELRGEK</sequence>
<evidence type="ECO:0000256" key="1">
    <source>
        <dbReference type="ARBA" id="ARBA00006484"/>
    </source>
</evidence>
<dbReference type="InterPro" id="IPR020904">
    <property type="entry name" value="Sc_DH/Rdtase_CS"/>
</dbReference>
<reference evidence="5" key="1">
    <citation type="journal article" name="DNA Res.">
        <title>The physiological potential of anammox bacteria as revealed by their core genome structure.</title>
        <authorList>
            <person name="Okubo T."/>
            <person name="Toyoda A."/>
            <person name="Fukuhara K."/>
            <person name="Uchiyama I."/>
            <person name="Harigaya Y."/>
            <person name="Kuroiwa M."/>
            <person name="Suzuki T."/>
            <person name="Murakami Y."/>
            <person name="Suwa Y."/>
            <person name="Takami H."/>
        </authorList>
    </citation>
    <scope>NUCLEOTIDE SEQUENCE</scope>
    <source>
        <strain evidence="5">317325-3</strain>
    </source>
</reference>
<proteinExistence type="inferred from homology"/>
<dbReference type="InterPro" id="IPR057326">
    <property type="entry name" value="KR_dom"/>
</dbReference>
<dbReference type="GO" id="GO:0016020">
    <property type="term" value="C:membrane"/>
    <property type="evidence" value="ECO:0007669"/>
    <property type="project" value="TreeGrafter"/>
</dbReference>
<dbReference type="AlphaFoldDB" id="A0A809R9Y7"/>
<dbReference type="InterPro" id="IPR036291">
    <property type="entry name" value="NAD(P)-bd_dom_sf"/>
</dbReference>
<dbReference type="SMART" id="SM00822">
    <property type="entry name" value="PKS_KR"/>
    <property type="match status" value="1"/>
</dbReference>
<dbReference type="PROSITE" id="PS00061">
    <property type="entry name" value="ADH_SHORT"/>
    <property type="match status" value="1"/>
</dbReference>
<dbReference type="InterPro" id="IPR002347">
    <property type="entry name" value="SDR_fam"/>
</dbReference>
<dbReference type="KEGG" id="ddz:DSYM_18440"/>
<dbReference type="EMBL" id="AP021857">
    <property type="protein sequence ID" value="BBO21145.1"/>
    <property type="molecule type" value="Genomic_DNA"/>
</dbReference>
<dbReference type="Gene3D" id="3.40.50.720">
    <property type="entry name" value="NAD(P)-binding Rossmann-like Domain"/>
    <property type="match status" value="1"/>
</dbReference>
<dbReference type="PRINTS" id="PR00080">
    <property type="entry name" value="SDRFAMILY"/>
</dbReference>
<comment type="similarity">
    <text evidence="1 3">Belongs to the short-chain dehydrogenases/reductases (SDR) family.</text>
</comment>